<sequence>LKTECDKLASEKSEMQLHYVIEASTPPPGLRELKSSRAEWDMCPGPSHLSQEVEWSPQPYVGILAGVEGGREGQRWLTLPFLCPCKQQLQAHPLSQLQALALPLTPPACGAAAPSLPAVSAGTGLLLSVALGSRPTSPRKTRTGMTVTTHQEDDGENRD</sequence>
<evidence type="ECO:0000313" key="2">
    <source>
        <dbReference type="EMBL" id="KAB1259581.1"/>
    </source>
</evidence>
<protein>
    <submittedName>
        <fullName evidence="2">Amino-terminal enhancer of split</fullName>
    </submittedName>
</protein>
<comment type="caution">
    <text evidence="2">The sequence shown here is derived from an EMBL/GenBank/DDBJ whole genome shotgun (WGS) entry which is preliminary data.</text>
</comment>
<proteinExistence type="predicted"/>
<gene>
    <name evidence="2" type="ORF">Cadr_000025137</name>
</gene>
<evidence type="ECO:0000256" key="1">
    <source>
        <dbReference type="SAM" id="MobiDB-lite"/>
    </source>
</evidence>
<feature type="non-terminal residue" evidence="2">
    <location>
        <position position="1"/>
    </location>
</feature>
<organism evidence="2 3">
    <name type="scientific">Camelus dromedarius</name>
    <name type="common">Dromedary</name>
    <name type="synonym">Arabian camel</name>
    <dbReference type="NCBI Taxonomy" id="9838"/>
    <lineage>
        <taxon>Eukaryota</taxon>
        <taxon>Metazoa</taxon>
        <taxon>Chordata</taxon>
        <taxon>Craniata</taxon>
        <taxon>Vertebrata</taxon>
        <taxon>Euteleostomi</taxon>
        <taxon>Mammalia</taxon>
        <taxon>Eutheria</taxon>
        <taxon>Laurasiatheria</taxon>
        <taxon>Artiodactyla</taxon>
        <taxon>Tylopoda</taxon>
        <taxon>Camelidae</taxon>
        <taxon>Camelus</taxon>
    </lineage>
</organism>
<reference evidence="2 3" key="1">
    <citation type="journal article" date="2019" name="Mol. Ecol. Resour.">
        <title>Improving Illumina assemblies with Hi-C and long reads: an example with the North African dromedary.</title>
        <authorList>
            <person name="Elbers J.P."/>
            <person name="Rogers M.F."/>
            <person name="Perelman P.L."/>
            <person name="Proskuryakova A.A."/>
            <person name="Serdyukova N.A."/>
            <person name="Johnson W.E."/>
            <person name="Horin P."/>
            <person name="Corander J."/>
            <person name="Murphy D."/>
            <person name="Burger P.A."/>
        </authorList>
    </citation>
    <scope>NUCLEOTIDE SEQUENCE [LARGE SCALE GENOMIC DNA]</scope>
    <source>
        <strain evidence="2">Drom800</strain>
        <tissue evidence="2">Blood</tissue>
    </source>
</reference>
<keyword evidence="3" id="KW-1185">Reference proteome</keyword>
<dbReference type="Proteomes" id="UP000299084">
    <property type="component" value="Unassembled WGS sequence"/>
</dbReference>
<accession>A0A5N4CKY5</accession>
<feature type="region of interest" description="Disordered" evidence="1">
    <location>
        <begin position="130"/>
        <end position="159"/>
    </location>
</feature>
<dbReference type="AlphaFoldDB" id="A0A5N4CKY5"/>
<name>A0A5N4CKY5_CAMDR</name>
<dbReference type="EMBL" id="JWIN03000022">
    <property type="protein sequence ID" value="KAB1259581.1"/>
    <property type="molecule type" value="Genomic_DNA"/>
</dbReference>
<evidence type="ECO:0000313" key="3">
    <source>
        <dbReference type="Proteomes" id="UP000299084"/>
    </source>
</evidence>